<keyword evidence="3" id="KW-1185">Reference proteome</keyword>
<dbReference type="SUPFAM" id="SSF56112">
    <property type="entry name" value="Protein kinase-like (PK-like)"/>
    <property type="match status" value="1"/>
</dbReference>
<dbReference type="Pfam" id="PF00069">
    <property type="entry name" value="Pkinase"/>
    <property type="match status" value="1"/>
</dbReference>
<protein>
    <submittedName>
        <fullName evidence="4">Flocculation protein FLO11-like</fullName>
    </submittedName>
</protein>
<feature type="compositionally biased region" description="Basic and acidic residues" evidence="1">
    <location>
        <begin position="487"/>
        <end position="496"/>
    </location>
</feature>
<reference evidence="4" key="1">
    <citation type="submission" date="2025-08" db="UniProtKB">
        <authorList>
            <consortium name="RefSeq"/>
        </authorList>
    </citation>
    <scope>IDENTIFICATION</scope>
</reference>
<name>A0A8B7ZB46_ACAPL</name>
<feature type="compositionally biased region" description="Basic and acidic residues" evidence="1">
    <location>
        <begin position="344"/>
        <end position="360"/>
    </location>
</feature>
<feature type="domain" description="Protein kinase" evidence="2">
    <location>
        <begin position="619"/>
        <end position="920"/>
    </location>
</feature>
<dbReference type="PROSITE" id="PS50011">
    <property type="entry name" value="PROTEIN_KINASE_DOM"/>
    <property type="match status" value="1"/>
</dbReference>
<dbReference type="RefSeq" id="XP_022102040.1">
    <property type="nucleotide sequence ID" value="XM_022246348.1"/>
</dbReference>
<accession>A0A8B7ZB46</accession>
<dbReference type="GO" id="GO:0004672">
    <property type="term" value="F:protein kinase activity"/>
    <property type="evidence" value="ECO:0007669"/>
    <property type="project" value="InterPro"/>
</dbReference>
<dbReference type="KEGG" id="aplc:110985373"/>
<dbReference type="GeneID" id="110985373"/>
<feature type="compositionally biased region" description="Acidic residues" evidence="1">
    <location>
        <begin position="183"/>
        <end position="194"/>
    </location>
</feature>
<feature type="compositionally biased region" description="Low complexity" evidence="1">
    <location>
        <begin position="253"/>
        <end position="271"/>
    </location>
</feature>
<dbReference type="Proteomes" id="UP000694845">
    <property type="component" value="Unplaced"/>
</dbReference>
<dbReference type="InterPro" id="IPR011009">
    <property type="entry name" value="Kinase-like_dom_sf"/>
</dbReference>
<gene>
    <name evidence="4" type="primary">LOC110985373</name>
</gene>
<feature type="compositionally biased region" description="Basic and acidic residues" evidence="1">
    <location>
        <begin position="206"/>
        <end position="223"/>
    </location>
</feature>
<feature type="compositionally biased region" description="Low complexity" evidence="1">
    <location>
        <begin position="648"/>
        <end position="664"/>
    </location>
</feature>
<evidence type="ECO:0000313" key="3">
    <source>
        <dbReference type="Proteomes" id="UP000694845"/>
    </source>
</evidence>
<feature type="region of interest" description="Disordered" evidence="1">
    <location>
        <begin position="637"/>
        <end position="710"/>
    </location>
</feature>
<proteinExistence type="predicted"/>
<feature type="compositionally biased region" description="Acidic residues" evidence="1">
    <location>
        <begin position="311"/>
        <end position="323"/>
    </location>
</feature>
<dbReference type="AlphaFoldDB" id="A0A8B7ZB46"/>
<feature type="region of interest" description="Disordered" evidence="1">
    <location>
        <begin position="85"/>
        <end position="496"/>
    </location>
</feature>
<evidence type="ECO:0000259" key="2">
    <source>
        <dbReference type="PROSITE" id="PS50011"/>
    </source>
</evidence>
<dbReference type="OMA" id="IEEKANC"/>
<organism evidence="3 4">
    <name type="scientific">Acanthaster planci</name>
    <name type="common">Crown-of-thorns starfish</name>
    <dbReference type="NCBI Taxonomy" id="133434"/>
    <lineage>
        <taxon>Eukaryota</taxon>
        <taxon>Metazoa</taxon>
        <taxon>Echinodermata</taxon>
        <taxon>Eleutherozoa</taxon>
        <taxon>Asterozoa</taxon>
        <taxon>Asteroidea</taxon>
        <taxon>Valvatacea</taxon>
        <taxon>Valvatida</taxon>
        <taxon>Acanthasteridae</taxon>
        <taxon>Acanthaster</taxon>
    </lineage>
</organism>
<dbReference type="OrthoDB" id="6128227at2759"/>
<dbReference type="Gene3D" id="1.10.510.10">
    <property type="entry name" value="Transferase(Phosphotransferase) domain 1"/>
    <property type="match status" value="1"/>
</dbReference>
<feature type="compositionally biased region" description="Basic and acidic residues" evidence="1">
    <location>
        <begin position="386"/>
        <end position="405"/>
    </location>
</feature>
<feature type="compositionally biased region" description="Basic and acidic residues" evidence="1">
    <location>
        <begin position="125"/>
        <end position="137"/>
    </location>
</feature>
<feature type="compositionally biased region" description="Low complexity" evidence="1">
    <location>
        <begin position="692"/>
        <end position="710"/>
    </location>
</feature>
<dbReference type="GO" id="GO:0005524">
    <property type="term" value="F:ATP binding"/>
    <property type="evidence" value="ECO:0007669"/>
    <property type="project" value="InterPro"/>
</dbReference>
<dbReference type="InterPro" id="IPR000719">
    <property type="entry name" value="Prot_kinase_dom"/>
</dbReference>
<sequence>MITVLRIAEELVSVDYRKWFSSGWLPPSDRLLSLGPVRTDSPPLLPPLLDELRKGLAPEKSGLSNVPNLVERLRPMLEDLLENSAVPLKDQGEAKTVAPVPGSDSGNLSDEKEAKPPWTSLTERPTNDGKSESRVASHDQPVYQGQNPSGKFSPDHQEDSVQLIPATEVGENSSGGSDRQSEDQEACDADDEELKEASPHRALHLQTKEDSSEQESTVRKALEAKMPQPSHLRGGHVAATTPKPADNLESKLSISSPRRTPSSSADSSTSSVLEKGREVPADPGVSRGDFQGNSETLRETVPSVLLSSSSEDNEDYRVDDEDLKDEKNSSLSTHRRNQLSSGEESFKQESTVREFRKPAEAKMAAPSQFRRSSSSLTDSSISSSSREAKEITVKRRPQDHQEDTNQKTVRKIMQKVEAMTAQDNSGESGPEPKWRKSVQAPQPPPINQSTPPVASPRRISPQVPPTDSSATSSSETKKTSTRLGSRSQDHLDISERKTVREIMQKVHAMTAQANSGNNGPEPMWLQALRHAEKMRQATQPVLDQQLPPPTPPKPPTLLPTHAFACPSPVQAGQSTATLVPGLKPIGHERNACTKRHSRPASAVINTVDTILPLPLATSGGNIQQAGQPPLCVVPRLSQQVTTGPQRTPPHQQQAVQQPTPQPAVKAKRRPMNPAKSPMDINPRKRQKQVSPTSTSGLGGACASSSPSPLPAESSIIPVLLEIELEDSRHLRSVVDYPPAKLTKLGWINICLDISRGLHALHQAGWSHNDLHTRNIMVWRDPSNKSDGNWGAKIIDLGMATRIDNPPPPFQYSIEEKANCYRNCMQLAPELIEGTCQYGVQTDVYSLGYVFSVVSFQKPELGVVDSIYCQCRRVPKDRPTMESIVHDLERLRCDVVKEAMADIRKRLNRLSKLAQAAKCRN</sequence>
<feature type="compositionally biased region" description="Low complexity" evidence="1">
    <location>
        <begin position="367"/>
        <end position="385"/>
    </location>
</feature>
<evidence type="ECO:0000313" key="4">
    <source>
        <dbReference type="RefSeq" id="XP_022102040.1"/>
    </source>
</evidence>
<evidence type="ECO:0000256" key="1">
    <source>
        <dbReference type="SAM" id="MobiDB-lite"/>
    </source>
</evidence>